<name>A0A8K0D2Q5_IGNLU</name>
<dbReference type="EMBL" id="VTPC01005565">
    <property type="protein sequence ID" value="KAF2895892.1"/>
    <property type="molecule type" value="Genomic_DNA"/>
</dbReference>
<feature type="signal peptide" evidence="5">
    <location>
        <begin position="1"/>
        <end position="16"/>
    </location>
</feature>
<evidence type="ECO:0000313" key="6">
    <source>
        <dbReference type="EMBL" id="KAF2895892.1"/>
    </source>
</evidence>
<keyword evidence="4 5" id="KW-0732">Signal</keyword>
<gene>
    <name evidence="6" type="ORF">ILUMI_10288</name>
</gene>
<comment type="similarity">
    <text evidence="2">Belongs to the major royal jelly protein family.</text>
</comment>
<dbReference type="InterPro" id="IPR011042">
    <property type="entry name" value="6-blade_b-propeller_TolB-like"/>
</dbReference>
<evidence type="ECO:0000256" key="5">
    <source>
        <dbReference type="SAM" id="SignalP"/>
    </source>
</evidence>
<keyword evidence="3" id="KW-0964">Secreted</keyword>
<comment type="subcellular location">
    <subcellularLocation>
        <location evidence="1">Secreted</location>
    </subcellularLocation>
</comment>
<dbReference type="Gene3D" id="2.120.10.30">
    <property type="entry name" value="TolB, C-terminal domain"/>
    <property type="match status" value="1"/>
</dbReference>
<dbReference type="PANTHER" id="PTHR10009">
    <property type="entry name" value="PROTEIN YELLOW-RELATED"/>
    <property type="match status" value="1"/>
</dbReference>
<dbReference type="GO" id="GO:0005576">
    <property type="term" value="C:extracellular region"/>
    <property type="evidence" value="ECO:0007669"/>
    <property type="project" value="UniProtKB-SubCell"/>
</dbReference>
<protein>
    <recommendedName>
        <fullName evidence="8">Protein yellow</fullName>
    </recommendedName>
</protein>
<dbReference type="OrthoDB" id="7776143at2759"/>
<sequence>MFKLLVFVAVCGFSAAAKLDEVFRWNELQFAWPNEETRQNFLRTGDYIPANNLPLGIGRWKDKLFVTVPR</sequence>
<dbReference type="AlphaFoldDB" id="A0A8K0D2Q5"/>
<evidence type="ECO:0000256" key="2">
    <source>
        <dbReference type="ARBA" id="ARBA00009127"/>
    </source>
</evidence>
<evidence type="ECO:0000313" key="7">
    <source>
        <dbReference type="Proteomes" id="UP000801492"/>
    </source>
</evidence>
<feature type="chain" id="PRO_5035436234" description="Protein yellow" evidence="5">
    <location>
        <begin position="17"/>
        <end position="70"/>
    </location>
</feature>
<organism evidence="6 7">
    <name type="scientific">Ignelater luminosus</name>
    <name type="common">Cucubano</name>
    <name type="synonym">Pyrophorus luminosus</name>
    <dbReference type="NCBI Taxonomy" id="2038154"/>
    <lineage>
        <taxon>Eukaryota</taxon>
        <taxon>Metazoa</taxon>
        <taxon>Ecdysozoa</taxon>
        <taxon>Arthropoda</taxon>
        <taxon>Hexapoda</taxon>
        <taxon>Insecta</taxon>
        <taxon>Pterygota</taxon>
        <taxon>Neoptera</taxon>
        <taxon>Endopterygota</taxon>
        <taxon>Coleoptera</taxon>
        <taxon>Polyphaga</taxon>
        <taxon>Elateriformia</taxon>
        <taxon>Elateroidea</taxon>
        <taxon>Elateridae</taxon>
        <taxon>Agrypninae</taxon>
        <taxon>Pyrophorini</taxon>
        <taxon>Ignelater</taxon>
    </lineage>
</organism>
<proteinExistence type="inferred from homology"/>
<comment type="caution">
    <text evidence="6">The sequence shown here is derived from an EMBL/GenBank/DDBJ whole genome shotgun (WGS) entry which is preliminary data.</text>
</comment>
<evidence type="ECO:0000256" key="1">
    <source>
        <dbReference type="ARBA" id="ARBA00004613"/>
    </source>
</evidence>
<reference evidence="6" key="1">
    <citation type="submission" date="2019-08" db="EMBL/GenBank/DDBJ databases">
        <title>The genome of the North American firefly Photinus pyralis.</title>
        <authorList>
            <consortium name="Photinus pyralis genome working group"/>
            <person name="Fallon T.R."/>
            <person name="Sander Lower S.E."/>
            <person name="Weng J.-K."/>
        </authorList>
    </citation>
    <scope>NUCLEOTIDE SEQUENCE</scope>
    <source>
        <strain evidence="6">TRF0915ILg1</strain>
        <tissue evidence="6">Whole body</tissue>
    </source>
</reference>
<evidence type="ECO:0000256" key="3">
    <source>
        <dbReference type="ARBA" id="ARBA00022525"/>
    </source>
</evidence>
<dbReference type="InterPro" id="IPR017996">
    <property type="entry name" value="MRJP/yellow-related"/>
</dbReference>
<keyword evidence="7" id="KW-1185">Reference proteome</keyword>
<dbReference type="PANTHER" id="PTHR10009:SF11">
    <property type="entry name" value="RH54244P"/>
    <property type="match status" value="1"/>
</dbReference>
<dbReference type="PRINTS" id="PR01366">
    <property type="entry name" value="ROYALJELLY"/>
</dbReference>
<dbReference type="Proteomes" id="UP000801492">
    <property type="component" value="Unassembled WGS sequence"/>
</dbReference>
<accession>A0A8K0D2Q5</accession>
<evidence type="ECO:0008006" key="8">
    <source>
        <dbReference type="Google" id="ProtNLM"/>
    </source>
</evidence>
<evidence type="ECO:0000256" key="4">
    <source>
        <dbReference type="ARBA" id="ARBA00022729"/>
    </source>
</evidence>